<dbReference type="InterPro" id="IPR006175">
    <property type="entry name" value="YjgF/YER057c/UK114"/>
</dbReference>
<gene>
    <name evidence="3" type="primary">ridA</name>
    <name evidence="3" type="ORF">GAK30_01725</name>
</gene>
<comment type="caution">
    <text evidence="3">The sequence shown here is derived from an EMBL/GenBank/DDBJ whole genome shotgun (WGS) entry which is preliminary data.</text>
</comment>
<accession>A0A7V8FPG3</accession>
<dbReference type="GO" id="GO:0019239">
    <property type="term" value="F:deaminase activity"/>
    <property type="evidence" value="ECO:0007669"/>
    <property type="project" value="TreeGrafter"/>
</dbReference>
<name>A0A7V8FPG3_9BURK</name>
<dbReference type="NCBIfam" id="TIGR00004">
    <property type="entry name" value="Rid family detoxifying hydrolase"/>
    <property type="match status" value="1"/>
</dbReference>
<comment type="similarity">
    <text evidence="1">Belongs to the RutC family.</text>
</comment>
<feature type="signal peptide" evidence="2">
    <location>
        <begin position="1"/>
        <end position="23"/>
    </location>
</feature>
<evidence type="ECO:0000256" key="1">
    <source>
        <dbReference type="ARBA" id="ARBA00010552"/>
    </source>
</evidence>
<evidence type="ECO:0000313" key="3">
    <source>
        <dbReference type="EMBL" id="KAF1021665.1"/>
    </source>
</evidence>
<evidence type="ECO:0000313" key="4">
    <source>
        <dbReference type="Proteomes" id="UP000461670"/>
    </source>
</evidence>
<feature type="chain" id="PRO_5030924814" evidence="2">
    <location>
        <begin position="24"/>
        <end position="152"/>
    </location>
</feature>
<dbReference type="PANTHER" id="PTHR11803:SF39">
    <property type="entry name" value="2-IMINOBUTANOATE_2-IMINOPROPANOATE DEAMINASE"/>
    <property type="match status" value="1"/>
</dbReference>
<dbReference type="EMBL" id="WNDQ01000019">
    <property type="protein sequence ID" value="KAF1021665.1"/>
    <property type="molecule type" value="Genomic_DNA"/>
</dbReference>
<dbReference type="SUPFAM" id="SSF55298">
    <property type="entry name" value="YjgF-like"/>
    <property type="match status" value="1"/>
</dbReference>
<organism evidence="3 4">
    <name type="scientific">Paracidovorax wautersii</name>
    <dbReference type="NCBI Taxonomy" id="1177982"/>
    <lineage>
        <taxon>Bacteria</taxon>
        <taxon>Pseudomonadati</taxon>
        <taxon>Pseudomonadota</taxon>
        <taxon>Betaproteobacteria</taxon>
        <taxon>Burkholderiales</taxon>
        <taxon>Comamonadaceae</taxon>
        <taxon>Paracidovorax</taxon>
    </lineage>
</organism>
<dbReference type="Pfam" id="PF01042">
    <property type="entry name" value="Ribonuc_L-PSP"/>
    <property type="match status" value="1"/>
</dbReference>
<dbReference type="GO" id="GO:0005829">
    <property type="term" value="C:cytosol"/>
    <property type="evidence" value="ECO:0007669"/>
    <property type="project" value="TreeGrafter"/>
</dbReference>
<reference evidence="4" key="1">
    <citation type="journal article" date="2020" name="MBio">
        <title>Horizontal gene transfer to a defensive symbiont with a reduced genome amongst a multipartite beetle microbiome.</title>
        <authorList>
            <person name="Waterworth S.C."/>
            <person name="Florez L.V."/>
            <person name="Rees E.R."/>
            <person name="Hertweck C."/>
            <person name="Kaltenpoth M."/>
            <person name="Kwan J.C."/>
        </authorList>
    </citation>
    <scope>NUCLEOTIDE SEQUENCE [LARGE SCALE GENOMIC DNA]</scope>
</reference>
<dbReference type="FunFam" id="3.30.1330.40:FF:000001">
    <property type="entry name" value="L-PSP family endoribonuclease"/>
    <property type="match status" value="1"/>
</dbReference>
<dbReference type="InterPro" id="IPR035959">
    <property type="entry name" value="RutC-like_sf"/>
</dbReference>
<keyword evidence="2" id="KW-0732">Signal</keyword>
<dbReference type="Gene3D" id="3.30.1330.40">
    <property type="entry name" value="RutC-like"/>
    <property type="match status" value="1"/>
</dbReference>
<dbReference type="AlphaFoldDB" id="A0A7V8FPG3"/>
<dbReference type="PANTHER" id="PTHR11803">
    <property type="entry name" value="2-IMINOBUTANOATE/2-IMINOPROPANOATE DEAMINASE RIDA"/>
    <property type="match status" value="1"/>
</dbReference>
<protein>
    <submittedName>
        <fullName evidence="3">2-iminobutanoate/2-iminopropanoate deaminase</fullName>
    </submittedName>
</protein>
<evidence type="ECO:0000256" key="2">
    <source>
        <dbReference type="SAM" id="SignalP"/>
    </source>
</evidence>
<dbReference type="Proteomes" id="UP000461670">
    <property type="component" value="Unassembled WGS sequence"/>
</dbReference>
<sequence>MTRYSALALIAFCAAALVPAAHAQQAPRVVSSADAPKAIGPYSQAIRAGQVLYLSGQIPIDPKSGELMKDAPIEAQTKLVLDNLKAVLAADGMTMANIVSTTVYMKDLNDFAKMNEVYGGYFPANPPARATVQVARLPRDVAVEIGAIAVKP</sequence>
<proteinExistence type="inferred from homology"/>
<dbReference type="CDD" id="cd00448">
    <property type="entry name" value="YjgF_YER057c_UK114_family"/>
    <property type="match status" value="1"/>
</dbReference>
<dbReference type="InterPro" id="IPR019897">
    <property type="entry name" value="RidA_CS"/>
</dbReference>
<dbReference type="InterPro" id="IPR006056">
    <property type="entry name" value="RidA"/>
</dbReference>
<dbReference type="PROSITE" id="PS01094">
    <property type="entry name" value="UPF0076"/>
    <property type="match status" value="1"/>
</dbReference>